<dbReference type="OrthoDB" id="2013972at2759"/>
<keyword evidence="4" id="KW-1185">Reference proteome</keyword>
<evidence type="ECO:0000256" key="1">
    <source>
        <dbReference type="ARBA" id="ARBA00038158"/>
    </source>
</evidence>
<dbReference type="PANTHER" id="PTHR43591">
    <property type="entry name" value="METHYLTRANSFERASE"/>
    <property type="match status" value="1"/>
</dbReference>
<dbReference type="AlphaFoldDB" id="A0A9P1M9M9"/>
<dbReference type="EMBL" id="CALLCH030000008">
    <property type="protein sequence ID" value="CAI4213481.1"/>
    <property type="molecule type" value="Genomic_DNA"/>
</dbReference>
<dbReference type="Gene3D" id="3.40.50.150">
    <property type="entry name" value="Vaccinia Virus protein VP39"/>
    <property type="match status" value="1"/>
</dbReference>
<gene>
    <name evidence="3" type="ORF">PPNO1_LOCUS3230</name>
</gene>
<evidence type="ECO:0000313" key="3">
    <source>
        <dbReference type="EMBL" id="CAI4213481.1"/>
    </source>
</evidence>
<dbReference type="Pfam" id="PF13489">
    <property type="entry name" value="Methyltransf_23"/>
    <property type="match status" value="1"/>
</dbReference>
<comment type="caution">
    <text evidence="3">The sequence shown here is derived from an EMBL/GenBank/DDBJ whole genome shotgun (WGS) entry which is preliminary data.</text>
</comment>
<dbReference type="GO" id="GO:0008168">
    <property type="term" value="F:methyltransferase activity"/>
    <property type="evidence" value="ECO:0007669"/>
    <property type="project" value="TreeGrafter"/>
</dbReference>
<dbReference type="SUPFAM" id="SSF53335">
    <property type="entry name" value="S-adenosyl-L-methionine-dependent methyltransferases"/>
    <property type="match status" value="1"/>
</dbReference>
<dbReference type="CDD" id="cd02440">
    <property type="entry name" value="AdoMet_MTases"/>
    <property type="match status" value="1"/>
</dbReference>
<protein>
    <recommendedName>
        <fullName evidence="5">Methyltransferase</fullName>
    </recommendedName>
</protein>
<feature type="region of interest" description="Disordered" evidence="2">
    <location>
        <begin position="334"/>
        <end position="355"/>
    </location>
</feature>
<sequence length="355" mass="39703">MAEPSANIIQVDEEIPASDFEDEGAEVGSINTSLTSVSETIIKGVIGEGQRTYAAYGKEEYGFPMDDKELDRIDLCHIKYSALLDKRLFLAPVSEEPQRILDLGCGTGIWCIDVAEEYPNSEVVGVDIAPTQPEWVPPNCRFELDDIEQEWTWKDSSTDLIFCRDPICSIRNFPRLMDQIYKNLKPGGWAEFHCVTGVLQCDDGSVPKDSHLQAMSDNLGISCAKFGTPVDDPMRWKGWFQDAGFQNVTENVFKLPCGPWPRDKRLKLIGAWEQHNLLHNLEGMTMRLFQKGLGWTEDEILVFSALLRKDIKNLNLHAYWPFYVVYAQKPYGPGGDPAAESAPEPAAAPPAADAN</sequence>
<evidence type="ECO:0000313" key="4">
    <source>
        <dbReference type="Proteomes" id="UP000838763"/>
    </source>
</evidence>
<reference evidence="3" key="1">
    <citation type="submission" date="2022-11" db="EMBL/GenBank/DDBJ databases">
        <authorList>
            <person name="Scott C."/>
            <person name="Bruce N."/>
        </authorList>
    </citation>
    <scope>NUCLEOTIDE SEQUENCE</scope>
</reference>
<organism evidence="3 4">
    <name type="scientific">Parascedosporium putredinis</name>
    <dbReference type="NCBI Taxonomy" id="1442378"/>
    <lineage>
        <taxon>Eukaryota</taxon>
        <taxon>Fungi</taxon>
        <taxon>Dikarya</taxon>
        <taxon>Ascomycota</taxon>
        <taxon>Pezizomycotina</taxon>
        <taxon>Sordariomycetes</taxon>
        <taxon>Hypocreomycetidae</taxon>
        <taxon>Microascales</taxon>
        <taxon>Microascaceae</taxon>
        <taxon>Parascedosporium</taxon>
    </lineage>
</organism>
<feature type="compositionally biased region" description="Low complexity" evidence="2">
    <location>
        <begin position="336"/>
        <end position="355"/>
    </location>
</feature>
<dbReference type="Proteomes" id="UP000838763">
    <property type="component" value="Unassembled WGS sequence"/>
</dbReference>
<comment type="similarity">
    <text evidence="1">Belongs to the methyltransferase superfamily. LaeA methyltransferase family.</text>
</comment>
<name>A0A9P1M9M9_9PEZI</name>
<proteinExistence type="inferred from homology"/>
<dbReference type="InterPro" id="IPR029063">
    <property type="entry name" value="SAM-dependent_MTases_sf"/>
</dbReference>
<evidence type="ECO:0000256" key="2">
    <source>
        <dbReference type="SAM" id="MobiDB-lite"/>
    </source>
</evidence>
<evidence type="ECO:0008006" key="5">
    <source>
        <dbReference type="Google" id="ProtNLM"/>
    </source>
</evidence>
<accession>A0A9P1M9M9</accession>
<dbReference type="PANTHER" id="PTHR43591:SF31">
    <property type="entry name" value="LAEA-LIKE, PUTATIVE (AFU_ORTHOLOGUE AFUA_8G01930)-RELATED"/>
    <property type="match status" value="1"/>
</dbReference>